<evidence type="ECO:0000259" key="5">
    <source>
        <dbReference type="Pfam" id="PF13087"/>
    </source>
</evidence>
<evidence type="ECO:0000313" key="6">
    <source>
        <dbReference type="EMBL" id="EPB75127.1"/>
    </source>
</evidence>
<evidence type="ECO:0000256" key="3">
    <source>
        <dbReference type="ARBA" id="ARBA00022806"/>
    </source>
</evidence>
<dbReference type="EMBL" id="KE124914">
    <property type="protein sequence ID" value="EPB75127.1"/>
    <property type="molecule type" value="Genomic_DNA"/>
</dbReference>
<dbReference type="GO" id="GO:0043139">
    <property type="term" value="F:5'-3' DNA helicase activity"/>
    <property type="evidence" value="ECO:0007669"/>
    <property type="project" value="TreeGrafter"/>
</dbReference>
<dbReference type="PANTHER" id="PTHR43788:SF16">
    <property type="entry name" value="HELICASE WITH ZINC FINGER 2"/>
    <property type="match status" value="1"/>
</dbReference>
<name>A0A0D6M5E1_9BILA</name>
<dbReference type="Pfam" id="PF13087">
    <property type="entry name" value="AAA_12"/>
    <property type="match status" value="1"/>
</dbReference>
<evidence type="ECO:0000256" key="4">
    <source>
        <dbReference type="ARBA" id="ARBA00022840"/>
    </source>
</evidence>
<evidence type="ECO:0000256" key="2">
    <source>
        <dbReference type="ARBA" id="ARBA00022801"/>
    </source>
</evidence>
<sequence length="143" mass="15858">MRISTVSPSSEQKANLLLGYLDGVAREKIEELSLGSALLLAIPTFPLAEASVCQALVRGLLQRGVEVSSIAIITFYDEQHRYLEDFTKEYGIEIFTPDSVQGQEHDVIILLTTKIDCDPDGSEFLDAPQRMPVAVDLRIEESF</sequence>
<accession>A0A0D6M5E1</accession>
<dbReference type="GO" id="GO:0016787">
    <property type="term" value="F:hydrolase activity"/>
    <property type="evidence" value="ECO:0007669"/>
    <property type="project" value="UniProtKB-KW"/>
</dbReference>
<dbReference type="Proteomes" id="UP000054495">
    <property type="component" value="Unassembled WGS sequence"/>
</dbReference>
<feature type="domain" description="DNA2/NAM7 helicase-like C-terminal" evidence="5">
    <location>
        <begin position="48"/>
        <end position="135"/>
    </location>
</feature>
<dbReference type="SUPFAM" id="SSF52540">
    <property type="entry name" value="P-loop containing nucleoside triphosphate hydrolases"/>
    <property type="match status" value="1"/>
</dbReference>
<dbReference type="AlphaFoldDB" id="A0A0D6M5E1"/>
<proteinExistence type="predicted"/>
<keyword evidence="3" id="KW-0347">Helicase</keyword>
<dbReference type="Gene3D" id="3.40.50.300">
    <property type="entry name" value="P-loop containing nucleotide triphosphate hydrolases"/>
    <property type="match status" value="1"/>
</dbReference>
<keyword evidence="2" id="KW-0378">Hydrolase</keyword>
<keyword evidence="4" id="KW-0067">ATP-binding</keyword>
<gene>
    <name evidence="6" type="ORF">ANCCEY_05796</name>
</gene>
<evidence type="ECO:0000313" key="7">
    <source>
        <dbReference type="Proteomes" id="UP000054495"/>
    </source>
</evidence>
<protein>
    <recommendedName>
        <fullName evidence="5">DNA2/NAM7 helicase-like C-terminal domain-containing protein</fullName>
    </recommendedName>
</protein>
<dbReference type="GO" id="GO:0005524">
    <property type="term" value="F:ATP binding"/>
    <property type="evidence" value="ECO:0007669"/>
    <property type="project" value="UniProtKB-KW"/>
</dbReference>
<keyword evidence="1" id="KW-0547">Nucleotide-binding</keyword>
<evidence type="ECO:0000256" key="1">
    <source>
        <dbReference type="ARBA" id="ARBA00022741"/>
    </source>
</evidence>
<reference evidence="6 7" key="1">
    <citation type="submission" date="2013-05" db="EMBL/GenBank/DDBJ databases">
        <title>Draft genome of the parasitic nematode Anyclostoma ceylanicum.</title>
        <authorList>
            <person name="Mitreva M."/>
        </authorList>
    </citation>
    <scope>NUCLEOTIDE SEQUENCE [LARGE SCALE GENOMIC DNA]</scope>
</reference>
<organism evidence="6 7">
    <name type="scientific">Ancylostoma ceylanicum</name>
    <dbReference type="NCBI Taxonomy" id="53326"/>
    <lineage>
        <taxon>Eukaryota</taxon>
        <taxon>Metazoa</taxon>
        <taxon>Ecdysozoa</taxon>
        <taxon>Nematoda</taxon>
        <taxon>Chromadorea</taxon>
        <taxon>Rhabditida</taxon>
        <taxon>Rhabditina</taxon>
        <taxon>Rhabditomorpha</taxon>
        <taxon>Strongyloidea</taxon>
        <taxon>Ancylostomatidae</taxon>
        <taxon>Ancylostomatinae</taxon>
        <taxon>Ancylostoma</taxon>
    </lineage>
</organism>
<keyword evidence="7" id="KW-1185">Reference proteome</keyword>
<dbReference type="InterPro" id="IPR041679">
    <property type="entry name" value="DNA2/NAM7-like_C"/>
</dbReference>
<dbReference type="PANTHER" id="PTHR43788">
    <property type="entry name" value="DNA2/NAM7 HELICASE FAMILY MEMBER"/>
    <property type="match status" value="1"/>
</dbReference>
<dbReference type="InterPro" id="IPR027417">
    <property type="entry name" value="P-loop_NTPase"/>
</dbReference>
<dbReference type="InterPro" id="IPR050534">
    <property type="entry name" value="Coronavir_polyprotein_1ab"/>
</dbReference>